<protein>
    <recommendedName>
        <fullName evidence="3">Peptidase M1 membrane alanine aminopeptidase domain-containing protein</fullName>
    </recommendedName>
</protein>
<proteinExistence type="predicted"/>
<comment type="caution">
    <text evidence="1">The sequence shown here is derived from an EMBL/GenBank/DDBJ whole genome shotgun (WGS) entry which is preliminary data.</text>
</comment>
<evidence type="ECO:0000313" key="2">
    <source>
        <dbReference type="Proteomes" id="UP000632273"/>
    </source>
</evidence>
<evidence type="ECO:0000313" key="1">
    <source>
        <dbReference type="EMBL" id="GGF28702.1"/>
    </source>
</evidence>
<dbReference type="EMBL" id="BMHT01000017">
    <property type="protein sequence ID" value="GGF28702.1"/>
    <property type="molecule type" value="Genomic_DNA"/>
</dbReference>
<reference evidence="2" key="1">
    <citation type="journal article" date="2019" name="Int. J. Syst. Evol. Microbiol.">
        <title>The Global Catalogue of Microorganisms (GCM) 10K type strain sequencing project: providing services to taxonomists for standard genome sequencing and annotation.</title>
        <authorList>
            <consortium name="The Broad Institute Genomics Platform"/>
            <consortium name="The Broad Institute Genome Sequencing Center for Infectious Disease"/>
            <person name="Wu L."/>
            <person name="Ma J."/>
        </authorList>
    </citation>
    <scope>NUCLEOTIDE SEQUENCE [LARGE SCALE GENOMIC DNA]</scope>
    <source>
        <strain evidence="2">CGMCC 1.15197</strain>
    </source>
</reference>
<dbReference type="Gene3D" id="1.10.390.10">
    <property type="entry name" value="Neutral Protease Domain 2"/>
    <property type="match status" value="1"/>
</dbReference>
<gene>
    <name evidence="1" type="ORF">GCM10011383_45540</name>
</gene>
<dbReference type="Proteomes" id="UP000632273">
    <property type="component" value="Unassembled WGS sequence"/>
</dbReference>
<evidence type="ECO:0008006" key="3">
    <source>
        <dbReference type="Google" id="ProtNLM"/>
    </source>
</evidence>
<name>A0ABQ1UYZ1_9BACT</name>
<dbReference type="InterPro" id="IPR027268">
    <property type="entry name" value="Peptidase_M4/M1_CTD_sf"/>
</dbReference>
<organism evidence="1 2">
    <name type="scientific">Hymenobacter cavernae</name>
    <dbReference type="NCBI Taxonomy" id="2044852"/>
    <lineage>
        <taxon>Bacteria</taxon>
        <taxon>Pseudomonadati</taxon>
        <taxon>Bacteroidota</taxon>
        <taxon>Cytophagia</taxon>
        <taxon>Cytophagales</taxon>
        <taxon>Hymenobacteraceae</taxon>
        <taxon>Hymenobacter</taxon>
    </lineage>
</organism>
<accession>A0ABQ1UYZ1</accession>
<sequence length="130" mass="14922">MWLFVSYPAIFNIGRGEYGLKAMFNEQTSSEFKSFMAHELGHYYFGTYKVFNSALGDAFSEGFTEYMALNLTKNMLPDSIYQQKLTRKIDKLKNSKLFLFQKLLQKKPIITGSSTCIITLPLSSPLFSEK</sequence>
<keyword evidence="2" id="KW-1185">Reference proteome</keyword>